<dbReference type="PANTHER" id="PTHR43549">
    <property type="entry name" value="MULTIDRUG RESISTANCE PROTEIN YPNP-RELATED"/>
    <property type="match status" value="1"/>
</dbReference>
<protein>
    <submittedName>
        <fullName evidence="8">MATE family efflux transporter</fullName>
    </submittedName>
</protein>
<dbReference type="NCBIfam" id="TIGR00797">
    <property type="entry name" value="matE"/>
    <property type="match status" value="1"/>
</dbReference>
<organism evidence="8 9">
    <name type="scientific">Methanosphaera stadtmanae</name>
    <dbReference type="NCBI Taxonomy" id="2317"/>
    <lineage>
        <taxon>Archaea</taxon>
        <taxon>Methanobacteriati</taxon>
        <taxon>Methanobacteriota</taxon>
        <taxon>Methanomada group</taxon>
        <taxon>Methanobacteria</taxon>
        <taxon>Methanobacteriales</taxon>
        <taxon>Methanobacteriaceae</taxon>
        <taxon>Methanosphaera</taxon>
    </lineage>
</organism>
<feature type="transmembrane region" description="Helical" evidence="7">
    <location>
        <begin position="105"/>
        <end position="125"/>
    </location>
</feature>
<accession>A0A328Q5B0</accession>
<dbReference type="PANTHER" id="PTHR43549:SF2">
    <property type="entry name" value="MULTIDRUG RESISTANCE PROTEIN NORM-RELATED"/>
    <property type="match status" value="1"/>
</dbReference>
<dbReference type="InterPro" id="IPR002528">
    <property type="entry name" value="MATE_fam"/>
</dbReference>
<dbReference type="AlphaFoldDB" id="A0A328Q5B0"/>
<dbReference type="InterPro" id="IPR048279">
    <property type="entry name" value="MdtK-like"/>
</dbReference>
<feature type="transmembrane region" description="Helical" evidence="7">
    <location>
        <begin position="176"/>
        <end position="198"/>
    </location>
</feature>
<evidence type="ECO:0000256" key="4">
    <source>
        <dbReference type="ARBA" id="ARBA00022692"/>
    </source>
</evidence>
<dbReference type="RefSeq" id="WP_112149398.1">
    <property type="nucleotide sequence ID" value="NZ_NGJK01000026.1"/>
</dbReference>
<feature type="transmembrane region" description="Helical" evidence="7">
    <location>
        <begin position="204"/>
        <end position="225"/>
    </location>
</feature>
<dbReference type="GO" id="GO:0042910">
    <property type="term" value="F:xenobiotic transmembrane transporter activity"/>
    <property type="evidence" value="ECO:0007669"/>
    <property type="project" value="InterPro"/>
</dbReference>
<keyword evidence="5 7" id="KW-1133">Transmembrane helix</keyword>
<keyword evidence="2" id="KW-0813">Transport</keyword>
<feature type="transmembrane region" description="Helical" evidence="7">
    <location>
        <begin position="432"/>
        <end position="455"/>
    </location>
</feature>
<feature type="transmembrane region" description="Helical" evidence="7">
    <location>
        <begin position="400"/>
        <end position="426"/>
    </location>
</feature>
<feature type="transmembrane region" description="Helical" evidence="7">
    <location>
        <begin position="145"/>
        <end position="164"/>
    </location>
</feature>
<keyword evidence="3" id="KW-1003">Cell membrane</keyword>
<dbReference type="GO" id="GO:0005886">
    <property type="term" value="C:plasma membrane"/>
    <property type="evidence" value="ECO:0007669"/>
    <property type="project" value="UniProtKB-SubCell"/>
</dbReference>
<feature type="transmembrane region" description="Helical" evidence="7">
    <location>
        <begin position="60"/>
        <end position="84"/>
    </location>
</feature>
<name>A0A328Q5B0_9EURY</name>
<dbReference type="Proteomes" id="UP000248557">
    <property type="component" value="Unassembled WGS sequence"/>
</dbReference>
<comment type="caution">
    <text evidence="8">The sequence shown here is derived from an EMBL/GenBank/DDBJ whole genome shotgun (WGS) entry which is preliminary data.</text>
</comment>
<evidence type="ECO:0000256" key="1">
    <source>
        <dbReference type="ARBA" id="ARBA00004651"/>
    </source>
</evidence>
<dbReference type="GO" id="GO:0015297">
    <property type="term" value="F:antiporter activity"/>
    <property type="evidence" value="ECO:0007669"/>
    <property type="project" value="InterPro"/>
</dbReference>
<dbReference type="InterPro" id="IPR052031">
    <property type="entry name" value="Membrane_Transporter-Flippase"/>
</dbReference>
<evidence type="ECO:0000313" key="9">
    <source>
        <dbReference type="Proteomes" id="UP000248557"/>
    </source>
</evidence>
<reference evidence="8 9" key="1">
    <citation type="submission" date="2017-05" db="EMBL/GenBank/DDBJ databases">
        <title>Host range expansion of the Methanosphaera genus to humans and monogastric animals involves recent and extensive reduction in genome content.</title>
        <authorList>
            <person name="Hoedt E.C."/>
            <person name="Volmer J.G."/>
            <person name="Parks D.H."/>
            <person name="Rosewarne C.P."/>
            <person name="Denman S.E."/>
            <person name="Mcsweeney C.S."/>
            <person name="O Cuiv P."/>
            <person name="Hugenholtz P."/>
            <person name="Tyson G.W."/>
            <person name="Morrison M."/>
        </authorList>
    </citation>
    <scope>NUCLEOTIDE SEQUENCE [LARGE SCALE GENOMIC DNA]</scope>
    <source>
        <strain evidence="8 9">PA5</strain>
    </source>
</reference>
<keyword evidence="6 7" id="KW-0472">Membrane</keyword>
<feature type="transmembrane region" description="Helical" evidence="7">
    <location>
        <begin position="373"/>
        <end position="393"/>
    </location>
</feature>
<evidence type="ECO:0000256" key="7">
    <source>
        <dbReference type="SAM" id="Phobius"/>
    </source>
</evidence>
<evidence type="ECO:0000256" key="5">
    <source>
        <dbReference type="ARBA" id="ARBA00022989"/>
    </source>
</evidence>
<feature type="transmembrane region" description="Helical" evidence="7">
    <location>
        <begin position="26"/>
        <end position="48"/>
    </location>
</feature>
<dbReference type="Pfam" id="PF01554">
    <property type="entry name" value="MatE"/>
    <property type="match status" value="2"/>
</dbReference>
<dbReference type="PIRSF" id="PIRSF006603">
    <property type="entry name" value="DinF"/>
    <property type="match status" value="1"/>
</dbReference>
<comment type="subcellular location">
    <subcellularLocation>
        <location evidence="1">Cell membrane</location>
        <topology evidence="1">Multi-pass membrane protein</topology>
    </subcellularLocation>
</comment>
<feature type="transmembrane region" description="Helical" evidence="7">
    <location>
        <begin position="292"/>
        <end position="317"/>
    </location>
</feature>
<sequence>MNTNKNMKNNNEKNDKVDLIRGDPKIAIKAIAWPMIITLVLNMVYNMVDRVWVAGLGSDPLAAIGFVTPLFIIIGGIANGFGAGANSLISRYIGANKKDSADNSALHGVIIGLILSILIPLILLPCLENLLIVMGASSVITYAKPYAAIIILGSFTLIFNGILSSELRAEGDVKRATTALIFTGVLNMIIDPIFIYTLNLGVEGAALATILSATVATCLMLYWMFIKKDTYLSFKIKEFHYNAKITKELIAVALPASVEQLIISVLTIIGNLILSIVATTTIIAGYTAAWSVIQVGMMTSVGIGTAAITVGGVAYGARDYEKLKTTCYYSIKLSMIIAIAIVILIEIFAPQIALLFSYSTSSAHLGVIITETLRILALFLLGIPLGLCSACVFQGMGKGTISLILTVIRELILVLLLTLIFTFVFGLAQYGLYYGLVLGVAIGSIIGFIVFKYYLKRLIKYKE</sequence>
<feature type="transmembrane region" description="Helical" evidence="7">
    <location>
        <begin position="261"/>
        <end position="286"/>
    </location>
</feature>
<keyword evidence="4 7" id="KW-0812">Transmembrane</keyword>
<dbReference type="CDD" id="cd13147">
    <property type="entry name" value="MATE_MJ0709_like"/>
    <property type="match status" value="1"/>
</dbReference>
<feature type="transmembrane region" description="Helical" evidence="7">
    <location>
        <begin position="329"/>
        <end position="353"/>
    </location>
</feature>
<proteinExistence type="predicted"/>
<evidence type="ECO:0000256" key="6">
    <source>
        <dbReference type="ARBA" id="ARBA00023136"/>
    </source>
</evidence>
<gene>
    <name evidence="8" type="ORF">CA615_02455</name>
</gene>
<evidence type="ECO:0000256" key="2">
    <source>
        <dbReference type="ARBA" id="ARBA00022448"/>
    </source>
</evidence>
<dbReference type="EMBL" id="NGJK01000026">
    <property type="protein sequence ID" value="RAP03375.1"/>
    <property type="molecule type" value="Genomic_DNA"/>
</dbReference>
<evidence type="ECO:0000256" key="3">
    <source>
        <dbReference type="ARBA" id="ARBA00022475"/>
    </source>
</evidence>
<evidence type="ECO:0000313" key="8">
    <source>
        <dbReference type="EMBL" id="RAP03375.1"/>
    </source>
</evidence>